<proteinExistence type="predicted"/>
<dbReference type="AlphaFoldDB" id="A0A377Q2Z1"/>
<dbReference type="PIRSF" id="PIRSF011484">
    <property type="entry name" value="YaeQ"/>
    <property type="match status" value="1"/>
</dbReference>
<dbReference type="Proteomes" id="UP000295794">
    <property type="component" value="Unassembled WGS sequence"/>
</dbReference>
<evidence type="ECO:0000313" key="2">
    <source>
        <dbReference type="EMBL" id="TCU90160.1"/>
    </source>
</evidence>
<reference evidence="1 3" key="1">
    <citation type="submission" date="2018-06" db="EMBL/GenBank/DDBJ databases">
        <authorList>
            <consortium name="Pathogen Informatics"/>
            <person name="Doyle S."/>
        </authorList>
    </citation>
    <scope>NUCLEOTIDE SEQUENCE [LARGE SCALE GENOMIC DNA]</scope>
    <source>
        <strain evidence="1 3">NCTC11159</strain>
    </source>
</reference>
<evidence type="ECO:0000313" key="4">
    <source>
        <dbReference type="Proteomes" id="UP000295794"/>
    </source>
</evidence>
<dbReference type="SUPFAM" id="SSF52980">
    <property type="entry name" value="Restriction endonuclease-like"/>
    <property type="match status" value="1"/>
</dbReference>
<name>A0A377Q2Z1_9NEIS</name>
<dbReference type="Pfam" id="PF07152">
    <property type="entry name" value="YaeQ"/>
    <property type="match status" value="1"/>
</dbReference>
<organism evidence="1 3">
    <name type="scientific">Iodobacter fluviatilis</name>
    <dbReference type="NCBI Taxonomy" id="537"/>
    <lineage>
        <taxon>Bacteria</taxon>
        <taxon>Pseudomonadati</taxon>
        <taxon>Pseudomonadota</taxon>
        <taxon>Betaproteobacteria</taxon>
        <taxon>Neisseriales</taxon>
        <taxon>Chitinibacteraceae</taxon>
        <taxon>Iodobacter</taxon>
    </lineage>
</organism>
<dbReference type="Proteomes" id="UP000255108">
    <property type="component" value="Unassembled WGS sequence"/>
</dbReference>
<dbReference type="RefSeq" id="WP_115225670.1">
    <property type="nucleotide sequence ID" value="NZ_CAWOLO010000001.1"/>
</dbReference>
<keyword evidence="4" id="KW-1185">Reference proteome</keyword>
<gene>
    <name evidence="1" type="primary">yaeQ</name>
    <name evidence="2" type="ORF">EV682_101180</name>
    <name evidence="1" type="ORF">NCTC11159_00199</name>
</gene>
<evidence type="ECO:0000313" key="1">
    <source>
        <dbReference type="EMBL" id="STQ89187.1"/>
    </source>
</evidence>
<reference evidence="2 4" key="2">
    <citation type="submission" date="2019-03" db="EMBL/GenBank/DDBJ databases">
        <title>Genomic Encyclopedia of Type Strains, Phase IV (KMG-IV): sequencing the most valuable type-strain genomes for metagenomic binning, comparative biology and taxonomic classification.</title>
        <authorList>
            <person name="Goeker M."/>
        </authorList>
    </citation>
    <scope>NUCLEOTIDE SEQUENCE [LARGE SCALE GENOMIC DNA]</scope>
    <source>
        <strain evidence="2 4">DSM 3764</strain>
    </source>
</reference>
<dbReference type="InterPro" id="IPR011335">
    <property type="entry name" value="Restrct_endonuc-II-like"/>
</dbReference>
<dbReference type="PANTHER" id="PTHR38784">
    <property type="entry name" value="SUCROSE PHOSPHORYLASE"/>
    <property type="match status" value="1"/>
</dbReference>
<protein>
    <submittedName>
        <fullName evidence="2">Uncharacterized protein YaeQ</fullName>
    </submittedName>
    <submittedName>
        <fullName evidence="1">Uncharacterized protein conserved in bacteria</fullName>
    </submittedName>
</protein>
<dbReference type="PANTHER" id="PTHR38784:SF1">
    <property type="entry name" value="SUCROSE PHOSPHORYLASE"/>
    <property type="match status" value="1"/>
</dbReference>
<dbReference type="SMART" id="SM01322">
    <property type="entry name" value="YaeQ"/>
    <property type="match status" value="1"/>
</dbReference>
<dbReference type="Gene3D" id="3.10.640.10">
    <property type="entry name" value="Restriction endonuclease-like alpha-beta roll domain"/>
    <property type="match status" value="1"/>
</dbReference>
<dbReference type="OrthoDB" id="5293309at2"/>
<dbReference type="EMBL" id="UGHR01000001">
    <property type="protein sequence ID" value="STQ89187.1"/>
    <property type="molecule type" value="Genomic_DNA"/>
</dbReference>
<dbReference type="InterPro" id="IPR009822">
    <property type="entry name" value="YaeQ"/>
</dbReference>
<dbReference type="EMBL" id="SMBT01000001">
    <property type="protein sequence ID" value="TCU90160.1"/>
    <property type="molecule type" value="Genomic_DNA"/>
</dbReference>
<evidence type="ECO:0000313" key="3">
    <source>
        <dbReference type="Proteomes" id="UP000255108"/>
    </source>
</evidence>
<dbReference type="CDD" id="cd22368">
    <property type="entry name" value="YaeQ-like"/>
    <property type="match status" value="1"/>
</dbReference>
<dbReference type="InterPro" id="IPR038590">
    <property type="entry name" value="YaeQ_sf"/>
</dbReference>
<accession>A0A377Q2Z1</accession>
<sequence length="181" mass="20543">MALKATIFKSDLQIADMDRHYYASHSLVIARHPSENDERMMVRLLAFALHASETLAFTKGLSDTDEPDIWQKDFTGAIELWIELGQPDEKRIRQACGKAQKVSVFTYSGNSADVWWKGIASKLERLDNLQVINVPVEMTQTLATLANRNMQLQCTIQDGQVWLADNSQSIETHFTILKAFK</sequence>